<evidence type="ECO:0000256" key="1">
    <source>
        <dbReference type="SAM" id="Phobius"/>
    </source>
</evidence>
<protein>
    <submittedName>
        <fullName evidence="2">Uncharacterized protein</fullName>
    </submittedName>
</protein>
<accession>A0A0G1HV11</accession>
<name>A0A0G1HV11_9BACT</name>
<evidence type="ECO:0000313" key="3">
    <source>
        <dbReference type="Proteomes" id="UP000034006"/>
    </source>
</evidence>
<evidence type="ECO:0000313" key="2">
    <source>
        <dbReference type="EMBL" id="KKT50966.1"/>
    </source>
</evidence>
<sequence length="85" mass="8968">MLVVAYAMPTTAAFLMVTTHQLAVLIGGVVLGALNILNNSKSVWNAFLILVMGAVIAIVIAVNGSIWAALLIIAMPIVSFLLSWM</sequence>
<proteinExistence type="predicted"/>
<keyword evidence="1" id="KW-1133">Transmembrane helix</keyword>
<gene>
    <name evidence="2" type="ORF">UW44_C0021G0012</name>
</gene>
<comment type="caution">
    <text evidence="2">The sequence shown here is derived from an EMBL/GenBank/DDBJ whole genome shotgun (WGS) entry which is preliminary data.</text>
</comment>
<keyword evidence="1" id="KW-0472">Membrane</keyword>
<feature type="transmembrane region" description="Helical" evidence="1">
    <location>
        <begin position="43"/>
        <end position="60"/>
    </location>
</feature>
<organism evidence="2 3">
    <name type="scientific">Candidatus Collierbacteria bacterium GW2011_GWB2_44_22</name>
    <dbReference type="NCBI Taxonomy" id="1618387"/>
    <lineage>
        <taxon>Bacteria</taxon>
        <taxon>Candidatus Collieribacteriota</taxon>
    </lineage>
</organism>
<dbReference type="EMBL" id="LCIH01000021">
    <property type="protein sequence ID" value="KKT50966.1"/>
    <property type="molecule type" value="Genomic_DNA"/>
</dbReference>
<dbReference type="STRING" id="1618387.UW44_C0021G0012"/>
<feature type="transmembrane region" description="Helical" evidence="1">
    <location>
        <begin position="66"/>
        <end position="84"/>
    </location>
</feature>
<dbReference type="Proteomes" id="UP000034006">
    <property type="component" value="Unassembled WGS sequence"/>
</dbReference>
<reference evidence="2 3" key="1">
    <citation type="journal article" date="2015" name="Nature">
        <title>rRNA introns, odd ribosomes, and small enigmatic genomes across a large radiation of phyla.</title>
        <authorList>
            <person name="Brown C.T."/>
            <person name="Hug L.A."/>
            <person name="Thomas B.C."/>
            <person name="Sharon I."/>
            <person name="Castelle C.J."/>
            <person name="Singh A."/>
            <person name="Wilkins M.J."/>
            <person name="Williams K.H."/>
            <person name="Banfield J.F."/>
        </authorList>
    </citation>
    <scope>NUCLEOTIDE SEQUENCE [LARGE SCALE GENOMIC DNA]</scope>
</reference>
<feature type="transmembrane region" description="Helical" evidence="1">
    <location>
        <begin position="12"/>
        <end position="36"/>
    </location>
</feature>
<dbReference type="AlphaFoldDB" id="A0A0G1HV11"/>
<keyword evidence="1" id="KW-0812">Transmembrane</keyword>